<accession>A0ABR8YM76</accession>
<dbReference type="RefSeq" id="WP_191749194.1">
    <property type="nucleotide sequence ID" value="NZ_JACSQC010000010.1"/>
</dbReference>
<feature type="transmembrane region" description="Helical" evidence="1">
    <location>
        <begin position="57"/>
        <end position="73"/>
    </location>
</feature>
<reference evidence="2 3" key="1">
    <citation type="submission" date="2020-08" db="EMBL/GenBank/DDBJ databases">
        <title>A Genomic Blueprint of the Chicken Gut Microbiome.</title>
        <authorList>
            <person name="Gilroy R."/>
            <person name="Ravi A."/>
            <person name="Getino M."/>
            <person name="Pursley I."/>
            <person name="Horton D.L."/>
            <person name="Alikhan N.-F."/>
            <person name="Baker D."/>
            <person name="Gharbi K."/>
            <person name="Hall N."/>
            <person name="Watson M."/>
            <person name="Adriaenssens E.M."/>
            <person name="Foster-Nyarko E."/>
            <person name="Jarju S."/>
            <person name="Secka A."/>
            <person name="Antonio M."/>
            <person name="Oren A."/>
            <person name="Chaudhuri R."/>
            <person name="La Ragione R.M."/>
            <person name="Hildebrand F."/>
            <person name="Pallen M.J."/>
        </authorList>
    </citation>
    <scope>NUCLEOTIDE SEQUENCE [LARGE SCALE GENOMIC DNA]</scope>
    <source>
        <strain evidence="2 3">Sa2BUA2</strain>
    </source>
</reference>
<evidence type="ECO:0000256" key="1">
    <source>
        <dbReference type="SAM" id="Phobius"/>
    </source>
</evidence>
<dbReference type="Proteomes" id="UP000652763">
    <property type="component" value="Unassembled WGS sequence"/>
</dbReference>
<name>A0ABR8YM76_9MICC</name>
<evidence type="ECO:0000313" key="3">
    <source>
        <dbReference type="Proteomes" id="UP000652763"/>
    </source>
</evidence>
<feature type="transmembrane region" description="Helical" evidence="1">
    <location>
        <begin position="79"/>
        <end position="96"/>
    </location>
</feature>
<keyword evidence="1" id="KW-0812">Transmembrane</keyword>
<gene>
    <name evidence="2" type="ORF">H9638_16250</name>
</gene>
<comment type="caution">
    <text evidence="2">The sequence shown here is derived from an EMBL/GenBank/DDBJ whole genome shotgun (WGS) entry which is preliminary data.</text>
</comment>
<protein>
    <submittedName>
        <fullName evidence="2">Uncharacterized protein</fullName>
    </submittedName>
</protein>
<proteinExistence type="predicted"/>
<keyword evidence="1" id="KW-1133">Transmembrane helix</keyword>
<organism evidence="2 3">
    <name type="scientific">Arthrobacter pullicola</name>
    <dbReference type="NCBI Taxonomy" id="2762224"/>
    <lineage>
        <taxon>Bacteria</taxon>
        <taxon>Bacillati</taxon>
        <taxon>Actinomycetota</taxon>
        <taxon>Actinomycetes</taxon>
        <taxon>Micrococcales</taxon>
        <taxon>Micrococcaceae</taxon>
        <taxon>Arthrobacter</taxon>
    </lineage>
</organism>
<keyword evidence="3" id="KW-1185">Reference proteome</keyword>
<keyword evidence="1" id="KW-0472">Membrane</keyword>
<evidence type="ECO:0000313" key="2">
    <source>
        <dbReference type="EMBL" id="MBD8045360.1"/>
    </source>
</evidence>
<sequence>MKPALRAALPILAVVLLATAVVTVGGLPNDQTSSFPVTGALVALIAGLAANLRWKHIPWLPTAAMLVAAGGYLVNHFDWMRGGFFAVVALLAWHGLQREKTATDVHR</sequence>
<dbReference type="EMBL" id="JACSQC010000010">
    <property type="protein sequence ID" value="MBD8045360.1"/>
    <property type="molecule type" value="Genomic_DNA"/>
</dbReference>
<feature type="transmembrane region" description="Helical" evidence="1">
    <location>
        <begin position="33"/>
        <end position="50"/>
    </location>
</feature>